<protein>
    <recommendedName>
        <fullName evidence="1">Gcp-like domain-containing protein</fullName>
    </recommendedName>
</protein>
<dbReference type="InterPro" id="IPR000905">
    <property type="entry name" value="Gcp-like_dom"/>
</dbReference>
<dbReference type="SUPFAM" id="SSF53067">
    <property type="entry name" value="Actin-like ATPase domain"/>
    <property type="match status" value="1"/>
</dbReference>
<dbReference type="Proteomes" id="UP000177067">
    <property type="component" value="Unassembled WGS sequence"/>
</dbReference>
<proteinExistence type="predicted"/>
<reference evidence="2 3" key="1">
    <citation type="journal article" date="2016" name="Nat. Commun.">
        <title>Thousands of microbial genomes shed light on interconnected biogeochemical processes in an aquifer system.</title>
        <authorList>
            <person name="Anantharaman K."/>
            <person name="Brown C.T."/>
            <person name="Hug L.A."/>
            <person name="Sharon I."/>
            <person name="Castelle C.J."/>
            <person name="Probst A.J."/>
            <person name="Thomas B.C."/>
            <person name="Singh A."/>
            <person name="Wilkins M.J."/>
            <person name="Karaoz U."/>
            <person name="Brodie E.L."/>
            <person name="Williams K.H."/>
            <person name="Hubbard S.S."/>
            <person name="Banfield J.F."/>
        </authorList>
    </citation>
    <scope>NUCLEOTIDE SEQUENCE [LARGE SCALE GENOMIC DNA]</scope>
</reference>
<dbReference type="Pfam" id="PF00814">
    <property type="entry name" value="TsaD"/>
    <property type="match status" value="1"/>
</dbReference>
<name>A0A1F6LIZ4_9BACT</name>
<dbReference type="AlphaFoldDB" id="A0A1F6LIZ4"/>
<comment type="caution">
    <text evidence="2">The sequence shown here is derived from an EMBL/GenBank/DDBJ whole genome shotgun (WGS) entry which is preliminary data.</text>
</comment>
<sequence length="124" mass="13928">MYILINLSEYDIIQLALFDKDSLVETKYNGRNRELLESMDTFLVDNKCDKNKLKGIMVVVGEGSFTNTRISAVVANTFGYALQIPIMSINKNQIDNVQELISEIDKIPVGQYVSAKYSSEPNIG</sequence>
<gene>
    <name evidence="2" type="ORF">A2725_00850</name>
</gene>
<accession>A0A1F6LIZ4</accession>
<evidence type="ECO:0000313" key="3">
    <source>
        <dbReference type="Proteomes" id="UP000177067"/>
    </source>
</evidence>
<organism evidence="2 3">
    <name type="scientific">Candidatus Magasanikbacteria bacterium RIFCSPHIGHO2_01_FULL_33_34</name>
    <dbReference type="NCBI Taxonomy" id="1798671"/>
    <lineage>
        <taxon>Bacteria</taxon>
        <taxon>Candidatus Magasanikiibacteriota</taxon>
    </lineage>
</organism>
<evidence type="ECO:0000259" key="1">
    <source>
        <dbReference type="Pfam" id="PF00814"/>
    </source>
</evidence>
<dbReference type="EMBL" id="MFPS01000007">
    <property type="protein sequence ID" value="OGH59361.1"/>
    <property type="molecule type" value="Genomic_DNA"/>
</dbReference>
<dbReference type="InterPro" id="IPR043129">
    <property type="entry name" value="ATPase_NBD"/>
</dbReference>
<feature type="domain" description="Gcp-like" evidence="1">
    <location>
        <begin position="34"/>
        <end position="116"/>
    </location>
</feature>
<dbReference type="Gene3D" id="3.30.420.40">
    <property type="match status" value="1"/>
</dbReference>
<evidence type="ECO:0000313" key="2">
    <source>
        <dbReference type="EMBL" id="OGH59361.1"/>
    </source>
</evidence>